<dbReference type="Gene3D" id="1.20.58.220">
    <property type="entry name" value="Phosphate transport system protein phou homolog 2, domain 2"/>
    <property type="match status" value="2"/>
</dbReference>
<evidence type="ECO:0000256" key="5">
    <source>
        <dbReference type="ARBA" id="ARBA00022490"/>
    </source>
</evidence>
<dbReference type="PANTHER" id="PTHR42930:SF3">
    <property type="entry name" value="PHOSPHATE-SPECIFIC TRANSPORT SYSTEM ACCESSORY PROTEIN PHOU"/>
    <property type="match status" value="1"/>
</dbReference>
<dbReference type="SUPFAM" id="SSF109755">
    <property type="entry name" value="PhoU-like"/>
    <property type="match status" value="1"/>
</dbReference>
<evidence type="ECO:0000256" key="6">
    <source>
        <dbReference type="ARBA" id="ARBA00022592"/>
    </source>
</evidence>
<comment type="subunit">
    <text evidence="3 8">Homodimer.</text>
</comment>
<dbReference type="Pfam" id="PF01895">
    <property type="entry name" value="PhoU"/>
    <property type="match status" value="2"/>
</dbReference>
<evidence type="ECO:0000256" key="7">
    <source>
        <dbReference type="ARBA" id="ARBA00056181"/>
    </source>
</evidence>
<evidence type="ECO:0000256" key="4">
    <source>
        <dbReference type="ARBA" id="ARBA00022448"/>
    </source>
</evidence>
<dbReference type="NCBIfam" id="TIGR02135">
    <property type="entry name" value="phoU_full"/>
    <property type="match status" value="1"/>
</dbReference>
<keyword evidence="5 8" id="KW-0963">Cytoplasm</keyword>
<keyword evidence="11" id="KW-1185">Reference proteome</keyword>
<evidence type="ECO:0000259" key="9">
    <source>
        <dbReference type="Pfam" id="PF01895"/>
    </source>
</evidence>
<dbReference type="AlphaFoldDB" id="A0A8J3CSE3"/>
<organism evidence="10 11">
    <name type="scientific">Algimonas arctica</name>
    <dbReference type="NCBI Taxonomy" id="1479486"/>
    <lineage>
        <taxon>Bacteria</taxon>
        <taxon>Pseudomonadati</taxon>
        <taxon>Pseudomonadota</taxon>
        <taxon>Alphaproteobacteria</taxon>
        <taxon>Maricaulales</taxon>
        <taxon>Robiginitomaculaceae</taxon>
        <taxon>Algimonas</taxon>
    </lineage>
</organism>
<dbReference type="EMBL" id="BMZH01000004">
    <property type="protein sequence ID" value="GHA92007.1"/>
    <property type="molecule type" value="Genomic_DNA"/>
</dbReference>
<dbReference type="InterPro" id="IPR026022">
    <property type="entry name" value="PhoU_dom"/>
</dbReference>
<comment type="similarity">
    <text evidence="2 8">Belongs to the PhoU family.</text>
</comment>
<dbReference type="InterPro" id="IPR038078">
    <property type="entry name" value="PhoU-like_sf"/>
</dbReference>
<keyword evidence="6 8" id="KW-0592">Phosphate transport</keyword>
<dbReference type="RefSeq" id="WP_189496817.1">
    <property type="nucleotide sequence ID" value="NZ_BMZH01000004.1"/>
</dbReference>
<comment type="function">
    <text evidence="7 8">Plays a role in the regulation of phosphate uptake.</text>
</comment>
<comment type="caution">
    <text evidence="10">The sequence shown here is derived from an EMBL/GenBank/DDBJ whole genome shotgun (WGS) entry which is preliminary data.</text>
</comment>
<accession>A0A8J3CSE3</accession>
<keyword evidence="4 8" id="KW-0813">Transport</keyword>
<dbReference type="Proteomes" id="UP000634004">
    <property type="component" value="Unassembled WGS sequence"/>
</dbReference>
<dbReference type="GO" id="GO:0030643">
    <property type="term" value="P:intracellular phosphate ion homeostasis"/>
    <property type="evidence" value="ECO:0007669"/>
    <property type="project" value="InterPro"/>
</dbReference>
<dbReference type="FunFam" id="1.20.58.220:FF:000004">
    <property type="entry name" value="Phosphate-specific transport system accessory protein PhoU"/>
    <property type="match status" value="1"/>
</dbReference>
<dbReference type="GO" id="GO:0006817">
    <property type="term" value="P:phosphate ion transport"/>
    <property type="evidence" value="ECO:0007669"/>
    <property type="project" value="UniProtKB-KW"/>
</dbReference>
<evidence type="ECO:0000256" key="1">
    <source>
        <dbReference type="ARBA" id="ARBA00004496"/>
    </source>
</evidence>
<evidence type="ECO:0000256" key="2">
    <source>
        <dbReference type="ARBA" id="ARBA00008107"/>
    </source>
</evidence>
<proteinExistence type="inferred from homology"/>
<dbReference type="GO" id="GO:0045936">
    <property type="term" value="P:negative regulation of phosphate metabolic process"/>
    <property type="evidence" value="ECO:0007669"/>
    <property type="project" value="InterPro"/>
</dbReference>
<sequence>MNSLADHIVSGYDSDLNDLTTSLSDLGSLAEGMVADAIRALNRRDNALARSVIERDDLANSLQTKIDNDAMRILALRNPMATDLRRTIGAIRVANDLERIGDLAEGIAKRAINLNHQSPIDLTRGVERMGRQVKAQLSAALDAFLRDDTKAAVQIWMADNDIDEIYNAILRELLIYMVADPDMINASTALLFAAKNLERIGDLTSNVCEVIYFTRHGVQLIEDDAVKTMMRKPNTKKSS</sequence>
<feature type="domain" description="PhoU" evidence="9">
    <location>
        <begin position="24"/>
        <end position="110"/>
    </location>
</feature>
<reference evidence="10" key="2">
    <citation type="submission" date="2020-09" db="EMBL/GenBank/DDBJ databases">
        <authorList>
            <person name="Sun Q."/>
            <person name="Kim S."/>
        </authorList>
    </citation>
    <scope>NUCLEOTIDE SEQUENCE</scope>
    <source>
        <strain evidence="10">KCTC 32513</strain>
    </source>
</reference>
<evidence type="ECO:0000313" key="11">
    <source>
        <dbReference type="Proteomes" id="UP000634004"/>
    </source>
</evidence>
<dbReference type="PANTHER" id="PTHR42930">
    <property type="entry name" value="PHOSPHATE-SPECIFIC TRANSPORT SYSTEM ACCESSORY PROTEIN PHOU"/>
    <property type="match status" value="1"/>
</dbReference>
<reference evidence="10" key="1">
    <citation type="journal article" date="2014" name="Int. J. Syst. Evol. Microbiol.">
        <title>Complete genome sequence of Corynebacterium casei LMG S-19264T (=DSM 44701T), isolated from a smear-ripened cheese.</title>
        <authorList>
            <consortium name="US DOE Joint Genome Institute (JGI-PGF)"/>
            <person name="Walter F."/>
            <person name="Albersmeier A."/>
            <person name="Kalinowski J."/>
            <person name="Ruckert C."/>
        </authorList>
    </citation>
    <scope>NUCLEOTIDE SEQUENCE</scope>
    <source>
        <strain evidence="10">KCTC 32513</strain>
    </source>
</reference>
<dbReference type="InterPro" id="IPR028366">
    <property type="entry name" value="PhoU"/>
</dbReference>
<dbReference type="GO" id="GO:0005737">
    <property type="term" value="C:cytoplasm"/>
    <property type="evidence" value="ECO:0007669"/>
    <property type="project" value="UniProtKB-SubCell"/>
</dbReference>
<gene>
    <name evidence="10" type="primary">phoU</name>
    <name evidence="10" type="ORF">GCM10009069_14040</name>
</gene>
<name>A0A8J3CSE3_9PROT</name>
<protein>
    <recommendedName>
        <fullName evidence="8">Phosphate-specific transport system accessory protein PhoU</fullName>
    </recommendedName>
</protein>
<evidence type="ECO:0000313" key="10">
    <source>
        <dbReference type="EMBL" id="GHA92007.1"/>
    </source>
</evidence>
<evidence type="ECO:0000256" key="3">
    <source>
        <dbReference type="ARBA" id="ARBA00011738"/>
    </source>
</evidence>
<feature type="domain" description="PhoU" evidence="9">
    <location>
        <begin position="126"/>
        <end position="210"/>
    </location>
</feature>
<comment type="subcellular location">
    <subcellularLocation>
        <location evidence="1 8">Cytoplasm</location>
    </subcellularLocation>
</comment>
<dbReference type="PIRSF" id="PIRSF003107">
    <property type="entry name" value="PhoU"/>
    <property type="match status" value="1"/>
</dbReference>
<evidence type="ECO:0000256" key="8">
    <source>
        <dbReference type="PIRNR" id="PIRNR003107"/>
    </source>
</evidence>